<evidence type="ECO:0000313" key="2">
    <source>
        <dbReference type="Proteomes" id="UP001163321"/>
    </source>
</evidence>
<proteinExistence type="predicted"/>
<name>A0ACC0VT64_9STRA</name>
<dbReference type="Proteomes" id="UP001163321">
    <property type="component" value="Chromosome 7"/>
</dbReference>
<gene>
    <name evidence="1" type="ORF">PsorP6_014666</name>
</gene>
<organism evidence="1 2">
    <name type="scientific">Peronosclerospora sorghi</name>
    <dbReference type="NCBI Taxonomy" id="230839"/>
    <lineage>
        <taxon>Eukaryota</taxon>
        <taxon>Sar</taxon>
        <taxon>Stramenopiles</taxon>
        <taxon>Oomycota</taxon>
        <taxon>Peronosporomycetes</taxon>
        <taxon>Peronosporales</taxon>
        <taxon>Peronosporaceae</taxon>
        <taxon>Peronosclerospora</taxon>
    </lineage>
</organism>
<reference evidence="1 2" key="1">
    <citation type="journal article" date="2022" name="bioRxiv">
        <title>The genome of the oomycete Peronosclerospora sorghi, a cosmopolitan pathogen of maize and sorghum, is inflated with dispersed pseudogenes.</title>
        <authorList>
            <person name="Fletcher K."/>
            <person name="Martin F."/>
            <person name="Isakeit T."/>
            <person name="Cavanaugh K."/>
            <person name="Magill C."/>
            <person name="Michelmore R."/>
        </authorList>
    </citation>
    <scope>NUCLEOTIDE SEQUENCE [LARGE SCALE GENOMIC DNA]</scope>
    <source>
        <strain evidence="1">P6</strain>
    </source>
</reference>
<sequence length="80" mass="8887">MLVEIQDEDLSDESKESHKSKNEFDAGKESEKRAKVDAIKAYSAHRSPARSNSVQSSSADELLLSMDSLIDENDLLDMLS</sequence>
<comment type="caution">
    <text evidence="1">The sequence shown here is derived from an EMBL/GenBank/DDBJ whole genome shotgun (WGS) entry which is preliminary data.</text>
</comment>
<protein>
    <submittedName>
        <fullName evidence="1">Uncharacterized protein</fullName>
    </submittedName>
</protein>
<evidence type="ECO:0000313" key="1">
    <source>
        <dbReference type="EMBL" id="KAI9909674.1"/>
    </source>
</evidence>
<dbReference type="EMBL" id="CM047586">
    <property type="protein sequence ID" value="KAI9909674.1"/>
    <property type="molecule type" value="Genomic_DNA"/>
</dbReference>
<accession>A0ACC0VT64</accession>
<keyword evidence="2" id="KW-1185">Reference proteome</keyword>